<gene>
    <name evidence="5" type="primary">yciB</name>
    <name evidence="6" type="ORF">SIDU_01075</name>
</gene>
<dbReference type="AlphaFoldDB" id="A0A1L5BK11"/>
<protein>
    <recommendedName>
        <fullName evidence="5">Inner membrane-spanning protein YciB</fullName>
    </recommendedName>
</protein>
<evidence type="ECO:0000256" key="5">
    <source>
        <dbReference type="HAMAP-Rule" id="MF_00189"/>
    </source>
</evidence>
<keyword evidence="5" id="KW-0997">Cell inner membrane</keyword>
<feature type="transmembrane region" description="Helical" evidence="5">
    <location>
        <begin position="177"/>
        <end position="198"/>
    </location>
</feature>
<keyword evidence="2 5" id="KW-0812">Transmembrane</keyword>
<dbReference type="PANTHER" id="PTHR36917:SF1">
    <property type="entry name" value="INNER MEMBRANE-SPANNING PROTEIN YCIB"/>
    <property type="match status" value="1"/>
</dbReference>
<dbReference type="Pfam" id="PF04279">
    <property type="entry name" value="IspA"/>
    <property type="match status" value="1"/>
</dbReference>
<dbReference type="HAMAP" id="MF_00189">
    <property type="entry name" value="YciB"/>
    <property type="match status" value="1"/>
</dbReference>
<keyword evidence="1 5" id="KW-1003">Cell membrane</keyword>
<comment type="subcellular location">
    <subcellularLocation>
        <location evidence="5">Cell inner membrane</location>
        <topology evidence="5">Multi-pass membrane protein</topology>
    </subcellularLocation>
</comment>
<keyword evidence="3 5" id="KW-1133">Transmembrane helix</keyword>
<feature type="transmembrane region" description="Helical" evidence="5">
    <location>
        <begin position="20"/>
        <end position="41"/>
    </location>
</feature>
<sequence length="221" mass="24454">MADPQKPTSKKPAHNGNLSLALDFGPLLVFFLTYKGAGWLWGPGNPITAMTFGTAAFMAAIVVAVIVSKVKLGRVSPMLWLSALLILFFGGLTIYFRDQSFIQIKPTIIYAFFALMLFAGLMRGKALLKYLLQAAYDGLTEEGWRKLSRNWAFFFVFMALANEIMRRTMSFDSWLAVKVWGVTVVSVVFAAANIPMLMRHGLDLGEKLDSEDVGETTPPQG</sequence>
<organism evidence="6 7">
    <name type="scientific">Sphingobium indicum (strain DSM 16412 / CCM 7286 / MTCC 6364 / B90A)</name>
    <dbReference type="NCBI Taxonomy" id="861109"/>
    <lineage>
        <taxon>Bacteria</taxon>
        <taxon>Pseudomonadati</taxon>
        <taxon>Pseudomonadota</taxon>
        <taxon>Alphaproteobacteria</taxon>
        <taxon>Sphingomonadales</taxon>
        <taxon>Sphingomonadaceae</taxon>
        <taxon>Sphingobium</taxon>
    </lineage>
</organism>
<feature type="transmembrane region" description="Helical" evidence="5">
    <location>
        <begin position="108"/>
        <end position="126"/>
    </location>
</feature>
<keyword evidence="4 5" id="KW-0472">Membrane</keyword>
<dbReference type="InterPro" id="IPR006008">
    <property type="entry name" value="YciB"/>
</dbReference>
<evidence type="ECO:0000256" key="1">
    <source>
        <dbReference type="ARBA" id="ARBA00022475"/>
    </source>
</evidence>
<dbReference type="GO" id="GO:0005886">
    <property type="term" value="C:plasma membrane"/>
    <property type="evidence" value="ECO:0007669"/>
    <property type="project" value="UniProtKB-SubCell"/>
</dbReference>
<evidence type="ECO:0000313" key="6">
    <source>
        <dbReference type="EMBL" id="APL93231.1"/>
    </source>
</evidence>
<evidence type="ECO:0000256" key="2">
    <source>
        <dbReference type="ARBA" id="ARBA00022692"/>
    </source>
</evidence>
<evidence type="ECO:0000256" key="4">
    <source>
        <dbReference type="ARBA" id="ARBA00023136"/>
    </source>
</evidence>
<dbReference type="KEGG" id="sinb:SIDU_01075"/>
<dbReference type="EMBL" id="CP013070">
    <property type="protein sequence ID" value="APL93231.1"/>
    <property type="molecule type" value="Genomic_DNA"/>
</dbReference>
<evidence type="ECO:0000256" key="3">
    <source>
        <dbReference type="ARBA" id="ARBA00022989"/>
    </source>
</evidence>
<reference evidence="6 7" key="1">
    <citation type="journal article" date="2012" name="J. Bacteriol.">
        <title>Genome sequence of Sphingobium indicum B90A, a hexachlorocyclohexane-degrading bacterium.</title>
        <authorList>
            <person name="Anand S."/>
            <person name="Sangwan N."/>
            <person name="Lata P."/>
            <person name="Kaur J."/>
            <person name="Dua A."/>
            <person name="Singh A.K."/>
            <person name="Verma M."/>
            <person name="Kaur J."/>
            <person name="Khurana J.P."/>
            <person name="Khurana P."/>
            <person name="Mathur S."/>
            <person name="Lal R."/>
        </authorList>
    </citation>
    <scope>NUCLEOTIDE SEQUENCE [LARGE SCALE GENOMIC DNA]</scope>
    <source>
        <strain evidence="7">DSM 16412 / CCM 7286 / MTCC 6364 / B90A</strain>
    </source>
</reference>
<comment type="similarity">
    <text evidence="5">Belongs to the YciB family.</text>
</comment>
<dbReference type="NCBIfam" id="TIGR00997">
    <property type="entry name" value="ispZ"/>
    <property type="match status" value="1"/>
</dbReference>
<dbReference type="Proteomes" id="UP000004550">
    <property type="component" value="Chromosome"/>
</dbReference>
<feature type="transmembrane region" description="Helical" evidence="5">
    <location>
        <begin position="79"/>
        <end position="96"/>
    </location>
</feature>
<accession>A0A1L5BK11</accession>
<evidence type="ECO:0000313" key="7">
    <source>
        <dbReference type="Proteomes" id="UP000004550"/>
    </source>
</evidence>
<dbReference type="PANTHER" id="PTHR36917">
    <property type="entry name" value="INTRACELLULAR SEPTATION PROTEIN A-RELATED"/>
    <property type="match status" value="1"/>
</dbReference>
<feature type="transmembrane region" description="Helical" evidence="5">
    <location>
        <begin position="47"/>
        <end position="67"/>
    </location>
</feature>
<comment type="function">
    <text evidence="5">Plays a role in cell envelope biogenesis, maintenance of cell envelope integrity and membrane homeostasis.</text>
</comment>
<proteinExistence type="inferred from homology"/>
<dbReference type="RefSeq" id="WP_007684391.1">
    <property type="nucleotide sequence ID" value="NZ_CP013070.1"/>
</dbReference>
<name>A0A1L5BK11_SPHIB</name>